<dbReference type="SUPFAM" id="SSF48264">
    <property type="entry name" value="Cytochrome P450"/>
    <property type="match status" value="1"/>
</dbReference>
<keyword evidence="7 8" id="KW-0503">Monooxygenase</keyword>
<dbReference type="EMBL" id="BAWF01000066">
    <property type="protein sequence ID" value="GAF49066.1"/>
    <property type="molecule type" value="Genomic_DNA"/>
</dbReference>
<dbReference type="Pfam" id="PF00067">
    <property type="entry name" value="p450"/>
    <property type="match status" value="1"/>
</dbReference>
<evidence type="ECO:0000256" key="3">
    <source>
        <dbReference type="ARBA" id="ARBA00022617"/>
    </source>
</evidence>
<dbReference type="InterPro" id="IPR036396">
    <property type="entry name" value="Cyt_P450_sf"/>
</dbReference>
<keyword evidence="10" id="KW-1185">Reference proteome</keyword>
<evidence type="ECO:0000256" key="1">
    <source>
        <dbReference type="ARBA" id="ARBA00001971"/>
    </source>
</evidence>
<dbReference type="GO" id="GO:0005506">
    <property type="term" value="F:iron ion binding"/>
    <property type="evidence" value="ECO:0007669"/>
    <property type="project" value="InterPro"/>
</dbReference>
<dbReference type="Gene3D" id="1.10.630.10">
    <property type="entry name" value="Cytochrome P450"/>
    <property type="match status" value="1"/>
</dbReference>
<name>X0QDW0_RHOWR</name>
<evidence type="ECO:0000256" key="2">
    <source>
        <dbReference type="ARBA" id="ARBA00010617"/>
    </source>
</evidence>
<dbReference type="InterPro" id="IPR002397">
    <property type="entry name" value="Cyt_P450_B"/>
</dbReference>
<comment type="similarity">
    <text evidence="2 8">Belongs to the cytochrome P450 family.</text>
</comment>
<organism evidence="9 10">
    <name type="scientific">Rhodococcus wratislaviensis NBRC 100605</name>
    <dbReference type="NCBI Taxonomy" id="1219028"/>
    <lineage>
        <taxon>Bacteria</taxon>
        <taxon>Bacillati</taxon>
        <taxon>Actinomycetota</taxon>
        <taxon>Actinomycetes</taxon>
        <taxon>Mycobacteriales</taxon>
        <taxon>Nocardiaceae</taxon>
        <taxon>Rhodococcus</taxon>
    </lineage>
</organism>
<keyword evidence="3 8" id="KW-0349">Heme</keyword>
<proteinExistence type="inferred from homology"/>
<dbReference type="InterPro" id="IPR001128">
    <property type="entry name" value="Cyt_P450"/>
</dbReference>
<comment type="caution">
    <text evidence="9">The sequence shown here is derived from an EMBL/GenBank/DDBJ whole genome shotgun (WGS) entry which is preliminary data.</text>
</comment>
<dbReference type="AlphaFoldDB" id="X0QDW0"/>
<dbReference type="GO" id="GO:0008395">
    <property type="term" value="F:steroid hydroxylase activity"/>
    <property type="evidence" value="ECO:0007669"/>
    <property type="project" value="TreeGrafter"/>
</dbReference>
<dbReference type="PRINTS" id="PR00359">
    <property type="entry name" value="BP450"/>
</dbReference>
<keyword evidence="5 8" id="KW-0560">Oxidoreductase</keyword>
<evidence type="ECO:0000256" key="8">
    <source>
        <dbReference type="RuleBase" id="RU000461"/>
    </source>
</evidence>
<reference evidence="9 10" key="1">
    <citation type="submission" date="2014-02" db="EMBL/GenBank/DDBJ databases">
        <title>Whole genome shotgun sequence of Rhodococcus wratislaviensis NBRC 100605.</title>
        <authorList>
            <person name="Hosoyama A."/>
            <person name="Tsuchikane K."/>
            <person name="Yoshida I."/>
            <person name="Ohji S."/>
            <person name="Ichikawa N."/>
            <person name="Yamazoe A."/>
            <person name="Fujita N."/>
        </authorList>
    </citation>
    <scope>NUCLEOTIDE SEQUENCE [LARGE SCALE GENOMIC DNA]</scope>
    <source>
        <strain evidence="9 10">NBRC 100605</strain>
    </source>
</reference>
<evidence type="ECO:0000256" key="6">
    <source>
        <dbReference type="ARBA" id="ARBA00023004"/>
    </source>
</evidence>
<evidence type="ECO:0000256" key="4">
    <source>
        <dbReference type="ARBA" id="ARBA00022723"/>
    </source>
</evidence>
<dbReference type="GO" id="GO:0020037">
    <property type="term" value="F:heme binding"/>
    <property type="evidence" value="ECO:0007669"/>
    <property type="project" value="InterPro"/>
</dbReference>
<evidence type="ECO:0000313" key="9">
    <source>
        <dbReference type="EMBL" id="GAF49066.1"/>
    </source>
</evidence>
<keyword evidence="6 8" id="KW-0408">Iron</keyword>
<dbReference type="GO" id="GO:0036199">
    <property type="term" value="F:cholest-4-en-3-one 26-monooxygenase activity"/>
    <property type="evidence" value="ECO:0007669"/>
    <property type="project" value="TreeGrafter"/>
</dbReference>
<dbReference type="GO" id="GO:0006707">
    <property type="term" value="P:cholesterol catabolic process"/>
    <property type="evidence" value="ECO:0007669"/>
    <property type="project" value="TreeGrafter"/>
</dbReference>
<evidence type="ECO:0000256" key="5">
    <source>
        <dbReference type="ARBA" id="ARBA00023002"/>
    </source>
</evidence>
<dbReference type="InterPro" id="IPR017972">
    <property type="entry name" value="Cyt_P450_CS"/>
</dbReference>
<gene>
    <name evidence="9" type="ORF">RW1_066_00330</name>
</gene>
<protein>
    <submittedName>
        <fullName evidence="9">Putative cytochrome P450</fullName>
    </submittedName>
</protein>
<dbReference type="PROSITE" id="PS00086">
    <property type="entry name" value="CYTOCHROME_P450"/>
    <property type="match status" value="1"/>
</dbReference>
<dbReference type="RefSeq" id="WP_037240263.1">
    <property type="nucleotide sequence ID" value="NZ_BAWF01000066.1"/>
</dbReference>
<sequence>MLLFGSANRDPDVFDDPEDFRLDRGNSEKHIAFGAGIHRCVGAPLARLEMRVVLKEVLQRMPKLSLTNPDDVQVVWTVGREFQRLDSTW</sequence>
<dbReference type="OrthoDB" id="3213397at2"/>
<dbReference type="PANTHER" id="PTHR46696:SF4">
    <property type="entry name" value="BIOTIN BIOSYNTHESIS CYTOCHROME P450"/>
    <property type="match status" value="1"/>
</dbReference>
<dbReference type="PANTHER" id="PTHR46696">
    <property type="entry name" value="P450, PUTATIVE (EUROFUNG)-RELATED"/>
    <property type="match status" value="1"/>
</dbReference>
<evidence type="ECO:0000256" key="7">
    <source>
        <dbReference type="ARBA" id="ARBA00023033"/>
    </source>
</evidence>
<comment type="cofactor">
    <cofactor evidence="1">
        <name>heme</name>
        <dbReference type="ChEBI" id="CHEBI:30413"/>
    </cofactor>
</comment>
<dbReference type="Proteomes" id="UP000019491">
    <property type="component" value="Unassembled WGS sequence"/>
</dbReference>
<evidence type="ECO:0000313" key="10">
    <source>
        <dbReference type="Proteomes" id="UP000019491"/>
    </source>
</evidence>
<accession>X0QDW0</accession>
<keyword evidence="4 8" id="KW-0479">Metal-binding</keyword>